<keyword evidence="3" id="KW-1185">Reference proteome</keyword>
<name>A0A418PQ94_9BACT</name>
<dbReference type="Pfam" id="PF01906">
    <property type="entry name" value="YbjQ_1"/>
    <property type="match status" value="1"/>
</dbReference>
<protein>
    <recommendedName>
        <fullName evidence="4">YbjQ family protein</fullName>
    </recommendedName>
</protein>
<evidence type="ECO:0008006" key="4">
    <source>
        <dbReference type="Google" id="ProtNLM"/>
    </source>
</evidence>
<accession>A0A418PQ94</accession>
<evidence type="ECO:0000313" key="2">
    <source>
        <dbReference type="EMBL" id="RIW14474.1"/>
    </source>
</evidence>
<dbReference type="RefSeq" id="WP_119478272.1">
    <property type="nucleotide sequence ID" value="NZ_QXML01000006.1"/>
</dbReference>
<evidence type="ECO:0000313" key="3">
    <source>
        <dbReference type="Proteomes" id="UP000283522"/>
    </source>
</evidence>
<organism evidence="2 3">
    <name type="scientific">Algoriphagus lacus</name>
    <dbReference type="NCBI Taxonomy" id="2056311"/>
    <lineage>
        <taxon>Bacteria</taxon>
        <taxon>Pseudomonadati</taxon>
        <taxon>Bacteroidota</taxon>
        <taxon>Cytophagia</taxon>
        <taxon>Cytophagales</taxon>
        <taxon>Cyclobacteriaceae</taxon>
        <taxon>Algoriphagus</taxon>
    </lineage>
</organism>
<dbReference type="Gene3D" id="3.30.110.70">
    <property type="entry name" value="Hypothetical protein apc22750. Chain B"/>
    <property type="match status" value="1"/>
</dbReference>
<dbReference type="InterPro" id="IPR035439">
    <property type="entry name" value="UPF0145_dom_sf"/>
</dbReference>
<dbReference type="AlphaFoldDB" id="A0A418PQ94"/>
<gene>
    <name evidence="2" type="ORF">D0X99_13015</name>
</gene>
<evidence type="ECO:0000256" key="1">
    <source>
        <dbReference type="ARBA" id="ARBA00010751"/>
    </source>
</evidence>
<comment type="caution">
    <text evidence="2">The sequence shown here is derived from an EMBL/GenBank/DDBJ whole genome shotgun (WGS) entry which is preliminary data.</text>
</comment>
<proteinExistence type="inferred from homology"/>
<dbReference type="PANTHER" id="PTHR34068">
    <property type="entry name" value="UPF0145 PROTEIN YBJQ"/>
    <property type="match status" value="1"/>
</dbReference>
<comment type="similarity">
    <text evidence="1">Belongs to the UPF0145 family.</text>
</comment>
<dbReference type="PANTHER" id="PTHR34068:SF1">
    <property type="entry name" value="UPF0145 PROTEIN YBJQ"/>
    <property type="match status" value="1"/>
</dbReference>
<dbReference type="InterPro" id="IPR002765">
    <property type="entry name" value="UPF0145_YbjQ-like"/>
</dbReference>
<dbReference type="Proteomes" id="UP000283522">
    <property type="component" value="Unassembled WGS sequence"/>
</dbReference>
<reference evidence="2 3" key="1">
    <citation type="submission" date="2018-09" db="EMBL/GenBank/DDBJ databases">
        <authorList>
            <person name="Wang X."/>
            <person name="Du Z."/>
        </authorList>
    </citation>
    <scope>NUCLEOTIDE SEQUENCE [LARGE SCALE GENOMIC DNA]</scope>
    <source>
        <strain evidence="2 3">N3</strain>
    </source>
</reference>
<dbReference type="OrthoDB" id="9796448at2"/>
<sequence>MTHCPNCNAEIKSGFLKENRLANEKQVAFIHDFTENTSESYCSQCLNDMLKLAKSNFHEELKHLKERLETELQNIPIVTVHSPSNWEYNTLGIVTSQSVIGTGMISEIASSWTDFFGKESNVFNSKIKKGEENCMTILRTKALLMGAHAILGTDIDYSEVGGGKGMLMVCMAGTAVRFTNSSHPGIDLESFESLQRCKMRLEYMMSKDVEKETLYLFE</sequence>
<dbReference type="SUPFAM" id="SSF117782">
    <property type="entry name" value="YbjQ-like"/>
    <property type="match status" value="1"/>
</dbReference>
<dbReference type="EMBL" id="QXML01000006">
    <property type="protein sequence ID" value="RIW14474.1"/>
    <property type="molecule type" value="Genomic_DNA"/>
</dbReference>